<dbReference type="Pfam" id="PF00881">
    <property type="entry name" value="Nitroreductase"/>
    <property type="match status" value="1"/>
</dbReference>
<dbReference type="PANTHER" id="PTHR43035">
    <property type="entry name" value="FATTY ACID REPRESSION MUTANT PROTEIN 2-RELATED"/>
    <property type="match status" value="1"/>
</dbReference>
<proteinExistence type="predicted"/>
<evidence type="ECO:0000256" key="2">
    <source>
        <dbReference type="ARBA" id="ARBA00022490"/>
    </source>
</evidence>
<keyword evidence="2" id="KW-0963">Cytoplasm</keyword>
<dbReference type="InterPro" id="IPR033877">
    <property type="entry name" value="Frm2/Hbn1"/>
</dbReference>
<evidence type="ECO:0000259" key="4">
    <source>
        <dbReference type="Pfam" id="PF00881"/>
    </source>
</evidence>
<dbReference type="EMBL" id="AYZQ01000001">
    <property type="protein sequence ID" value="KRM72656.1"/>
    <property type="molecule type" value="Genomic_DNA"/>
</dbReference>
<dbReference type="Proteomes" id="UP000051672">
    <property type="component" value="Unassembled WGS sequence"/>
</dbReference>
<dbReference type="AlphaFoldDB" id="A0A0R2AZW8"/>
<keyword evidence="6" id="KW-1185">Reference proteome</keyword>
<name>A0A0R2AZW8_9LACO</name>
<evidence type="ECO:0000256" key="1">
    <source>
        <dbReference type="ARBA" id="ARBA00004496"/>
    </source>
</evidence>
<dbReference type="CDD" id="cd02140">
    <property type="entry name" value="Frm2-like"/>
    <property type="match status" value="1"/>
</dbReference>
<dbReference type="InterPro" id="IPR000415">
    <property type="entry name" value="Nitroreductase-like"/>
</dbReference>
<organism evidence="5 6">
    <name type="scientific">Lacticaseibacillus brantae DSM 23927</name>
    <dbReference type="NCBI Taxonomy" id="1423727"/>
    <lineage>
        <taxon>Bacteria</taxon>
        <taxon>Bacillati</taxon>
        <taxon>Bacillota</taxon>
        <taxon>Bacilli</taxon>
        <taxon>Lactobacillales</taxon>
        <taxon>Lactobacillaceae</taxon>
        <taxon>Lacticaseibacillus</taxon>
    </lineage>
</organism>
<feature type="domain" description="Nitroreductase" evidence="4">
    <location>
        <begin position="23"/>
        <end position="191"/>
    </location>
</feature>
<evidence type="ECO:0000313" key="6">
    <source>
        <dbReference type="Proteomes" id="UP000051672"/>
    </source>
</evidence>
<sequence length="213" mass="24124">MFEYQISEKVEFILNNELLDLLNQRRSIYAPGKNLTVDDDAIVKLAEDAIQASPTAFNSQTVRAVFLFGDKHDQLWDIVAKRLKSEVPTEAAYENTLRKINSFKAGYGTILYLTDMAVVHQLENDFPLYADNFATWAEQGQGIAQNNVWVSLANNKIGASLQHYNPIIDELVADAFDLPSNWMLRAQMPFGSIEGPAGEKDYMDRNQQFKVLK</sequence>
<dbReference type="GO" id="GO:0034599">
    <property type="term" value="P:cellular response to oxidative stress"/>
    <property type="evidence" value="ECO:0007669"/>
    <property type="project" value="InterPro"/>
</dbReference>
<dbReference type="FunFam" id="3.40.109.10:FF:000001">
    <property type="entry name" value="Nitroreductase family"/>
    <property type="match status" value="1"/>
</dbReference>
<accession>A0A0R2AZW8</accession>
<protein>
    <recommendedName>
        <fullName evidence="4">Nitroreductase domain-containing protein</fullName>
    </recommendedName>
</protein>
<dbReference type="Gene3D" id="3.40.109.10">
    <property type="entry name" value="NADH Oxidase"/>
    <property type="match status" value="1"/>
</dbReference>
<dbReference type="SUPFAM" id="SSF55469">
    <property type="entry name" value="FMN-dependent nitroreductase-like"/>
    <property type="match status" value="1"/>
</dbReference>
<gene>
    <name evidence="5" type="ORF">FC34_GL000366</name>
</gene>
<reference evidence="5 6" key="1">
    <citation type="journal article" date="2015" name="Genome Announc.">
        <title>Expanding the biotechnology potential of lactobacilli through comparative genomics of 213 strains and associated genera.</title>
        <authorList>
            <person name="Sun Z."/>
            <person name="Harris H.M."/>
            <person name="McCann A."/>
            <person name="Guo C."/>
            <person name="Argimon S."/>
            <person name="Zhang W."/>
            <person name="Yang X."/>
            <person name="Jeffery I.B."/>
            <person name="Cooney J.C."/>
            <person name="Kagawa T.F."/>
            <person name="Liu W."/>
            <person name="Song Y."/>
            <person name="Salvetti E."/>
            <person name="Wrobel A."/>
            <person name="Rasinkangas P."/>
            <person name="Parkhill J."/>
            <person name="Rea M.C."/>
            <person name="O'Sullivan O."/>
            <person name="Ritari J."/>
            <person name="Douillard F.P."/>
            <person name="Paul Ross R."/>
            <person name="Yang R."/>
            <person name="Briner A.E."/>
            <person name="Felis G.E."/>
            <person name="de Vos W.M."/>
            <person name="Barrangou R."/>
            <person name="Klaenhammer T.R."/>
            <person name="Caufield P.W."/>
            <person name="Cui Y."/>
            <person name="Zhang H."/>
            <person name="O'Toole P.W."/>
        </authorList>
    </citation>
    <scope>NUCLEOTIDE SEQUENCE [LARGE SCALE GENOMIC DNA]</scope>
    <source>
        <strain evidence="5 6">DSM 23927</strain>
    </source>
</reference>
<comment type="caution">
    <text evidence="5">The sequence shown here is derived from an EMBL/GenBank/DDBJ whole genome shotgun (WGS) entry which is preliminary data.</text>
</comment>
<keyword evidence="3" id="KW-0560">Oxidoreductase</keyword>
<dbReference type="GO" id="GO:0005737">
    <property type="term" value="C:cytoplasm"/>
    <property type="evidence" value="ECO:0007669"/>
    <property type="project" value="UniProtKB-SubCell"/>
</dbReference>
<evidence type="ECO:0000313" key="5">
    <source>
        <dbReference type="EMBL" id="KRM72656.1"/>
    </source>
</evidence>
<dbReference type="InterPro" id="IPR029479">
    <property type="entry name" value="Nitroreductase"/>
</dbReference>
<dbReference type="PATRIC" id="fig|1423727.3.peg.368"/>
<comment type="subcellular location">
    <subcellularLocation>
        <location evidence="1">Cytoplasm</location>
    </subcellularLocation>
</comment>
<dbReference type="GO" id="GO:0016491">
    <property type="term" value="F:oxidoreductase activity"/>
    <property type="evidence" value="ECO:0007669"/>
    <property type="project" value="UniProtKB-KW"/>
</dbReference>
<evidence type="ECO:0000256" key="3">
    <source>
        <dbReference type="ARBA" id="ARBA00023002"/>
    </source>
</evidence>
<dbReference type="PANTHER" id="PTHR43035:SF1">
    <property type="entry name" value="FATTY ACID REPRESSION MUTANT PROTEIN 2-RELATED"/>
    <property type="match status" value="1"/>
</dbReference>